<protein>
    <submittedName>
        <fullName evidence="1">Uncharacterized protein</fullName>
    </submittedName>
</protein>
<keyword evidence="2" id="KW-1185">Reference proteome</keyword>
<dbReference type="EMBL" id="JARFPK010000025">
    <property type="protein sequence ID" value="MDF0591039.1"/>
    <property type="molecule type" value="Genomic_DNA"/>
</dbReference>
<dbReference type="RefSeq" id="WP_316966782.1">
    <property type="nucleotide sequence ID" value="NZ_JARFPK010000025.1"/>
</dbReference>
<proteinExistence type="predicted"/>
<name>A0ABT5X8L3_9EURY</name>
<sequence length="68" mass="7994">MESMKAKSLSEVYDIFDPQEALIGETLKEYYVRRDSPIDRHANALRSSRRPLKYLFVAQSKNQVISRF</sequence>
<dbReference type="Proteomes" id="UP001220010">
    <property type="component" value="Unassembled WGS sequence"/>
</dbReference>
<evidence type="ECO:0000313" key="2">
    <source>
        <dbReference type="Proteomes" id="UP001220010"/>
    </source>
</evidence>
<organism evidence="1 2">
    <name type="scientific">Candidatus Methanocrinis natronophilus</name>
    <dbReference type="NCBI Taxonomy" id="3033396"/>
    <lineage>
        <taxon>Archaea</taxon>
        <taxon>Methanobacteriati</taxon>
        <taxon>Methanobacteriota</taxon>
        <taxon>Stenosarchaea group</taxon>
        <taxon>Methanomicrobia</taxon>
        <taxon>Methanotrichales</taxon>
        <taxon>Methanotrichaceae</taxon>
        <taxon>Methanocrinis</taxon>
    </lineage>
</organism>
<accession>A0ABT5X8L3</accession>
<reference evidence="1 2" key="1">
    <citation type="submission" date="2023-03" db="EMBL/GenBank/DDBJ databases">
        <title>WGS of Methanotrichaceae archaeon Mx.</title>
        <authorList>
            <person name="Sorokin D.Y."/>
            <person name="Merkel A.Y."/>
        </authorList>
    </citation>
    <scope>NUCLEOTIDE SEQUENCE [LARGE SCALE GENOMIC DNA]</scope>
    <source>
        <strain evidence="1 2">Mx</strain>
    </source>
</reference>
<gene>
    <name evidence="1" type="ORF">P0O15_07645</name>
</gene>
<comment type="caution">
    <text evidence="1">The sequence shown here is derived from an EMBL/GenBank/DDBJ whole genome shotgun (WGS) entry which is preliminary data.</text>
</comment>
<evidence type="ECO:0000313" key="1">
    <source>
        <dbReference type="EMBL" id="MDF0591039.1"/>
    </source>
</evidence>